<gene>
    <name evidence="1" type="ORF">LTSEALA_0138</name>
</gene>
<dbReference type="AlphaFoldDB" id="G5LIR4"/>
<sequence>MGDIKLMRDQVGPLTAQAAVRHPVLLALKFTGAIAQ</sequence>
<accession>G5LIR4</accession>
<protein>
    <submittedName>
        <fullName evidence="1">Uncharacterized protein</fullName>
    </submittedName>
</protein>
<proteinExistence type="predicted"/>
<dbReference type="EMBL" id="AFCJ01000061">
    <property type="protein sequence ID" value="EHC46426.1"/>
    <property type="molecule type" value="Genomic_DNA"/>
</dbReference>
<comment type="caution">
    <text evidence="1">The sequence shown here is derived from an EMBL/GenBank/DDBJ whole genome shotgun (WGS) entry which is preliminary data.</text>
</comment>
<reference evidence="1 2" key="1">
    <citation type="journal article" date="2011" name="BMC Genomics">
        <title>Genome sequencing reveals diversification of virulence factor content and possible host adaptation in distinct subpopulations of Salmonella enterica.</title>
        <authorList>
            <person name="den Bakker H.C."/>
            <person name="Moreno Switt A.I."/>
            <person name="Govoni G."/>
            <person name="Cummings C.A."/>
            <person name="Ranieri M.L."/>
            <person name="Degoricija L."/>
            <person name="Hoelzer K."/>
            <person name="Rodriguez-Rivera L.D."/>
            <person name="Brown S."/>
            <person name="Bolchacova E."/>
            <person name="Furtado M.R."/>
            <person name="Wiedmann M."/>
        </authorList>
    </citation>
    <scope>NUCLEOTIDE SEQUENCE [LARGE SCALE GENOMIC DNA]</scope>
    <source>
        <strain evidence="1 2">R6-377</strain>
    </source>
</reference>
<evidence type="ECO:0000313" key="1">
    <source>
        <dbReference type="EMBL" id="EHC46426.1"/>
    </source>
</evidence>
<feature type="non-terminal residue" evidence="1">
    <location>
        <position position="36"/>
    </location>
</feature>
<evidence type="ECO:0000313" key="2">
    <source>
        <dbReference type="Proteomes" id="UP000004642"/>
    </source>
</evidence>
<dbReference type="Proteomes" id="UP000004642">
    <property type="component" value="Unassembled WGS sequence"/>
</dbReference>
<organism evidence="1 2">
    <name type="scientific">Salmonella enterica subsp. enterica serovar Alachua str. R6-377</name>
    <dbReference type="NCBI Taxonomy" id="913241"/>
    <lineage>
        <taxon>Bacteria</taxon>
        <taxon>Pseudomonadati</taxon>
        <taxon>Pseudomonadota</taxon>
        <taxon>Gammaproteobacteria</taxon>
        <taxon>Enterobacterales</taxon>
        <taxon>Enterobacteriaceae</taxon>
        <taxon>Salmonella</taxon>
    </lineage>
</organism>
<name>G5LIR4_SALET</name>